<sequence>MLKNFNATVTIAVNGQVALDMLTQSVPFTMILLNLEMRVLDGYQTMAYLSEHNYDVPVLAFTSLVDHQMY</sequence>
<reference evidence="2 3" key="1">
    <citation type="submission" date="2020-12" db="EMBL/GenBank/DDBJ databases">
        <title>HMF7856_wgs.fasta genome submission.</title>
        <authorList>
            <person name="Kang H."/>
            <person name="Kim H."/>
            <person name="Joh K."/>
        </authorList>
    </citation>
    <scope>NUCLEOTIDE SEQUENCE [LARGE SCALE GENOMIC DNA]</scope>
    <source>
        <strain evidence="2 3">HMF7856</strain>
    </source>
</reference>
<comment type="caution">
    <text evidence="1">Lacks conserved residue(s) required for the propagation of feature annotation.</text>
</comment>
<dbReference type="GO" id="GO:0000160">
    <property type="term" value="P:phosphorelay signal transduction system"/>
    <property type="evidence" value="ECO:0007669"/>
    <property type="project" value="InterPro"/>
</dbReference>
<dbReference type="SUPFAM" id="SSF52172">
    <property type="entry name" value="CheY-like"/>
    <property type="match status" value="1"/>
</dbReference>
<evidence type="ECO:0000313" key="3">
    <source>
        <dbReference type="Proteomes" id="UP000429232"/>
    </source>
</evidence>
<dbReference type="PROSITE" id="PS50110">
    <property type="entry name" value="RESPONSE_REGULATORY"/>
    <property type="match status" value="1"/>
</dbReference>
<evidence type="ECO:0000313" key="2">
    <source>
        <dbReference type="EMBL" id="QQL51478.1"/>
    </source>
</evidence>
<keyword evidence="3" id="KW-1185">Reference proteome</keyword>
<dbReference type="Gene3D" id="3.40.50.2300">
    <property type="match status" value="1"/>
</dbReference>
<dbReference type="Proteomes" id="UP000429232">
    <property type="component" value="Chromosome"/>
</dbReference>
<dbReference type="EMBL" id="CP066775">
    <property type="protein sequence ID" value="QQL51478.1"/>
    <property type="molecule type" value="Genomic_DNA"/>
</dbReference>
<dbReference type="CDD" id="cd00156">
    <property type="entry name" value="REC"/>
    <property type="match status" value="1"/>
</dbReference>
<dbReference type="Pfam" id="PF00072">
    <property type="entry name" value="Response_reg"/>
    <property type="match status" value="1"/>
</dbReference>
<protein>
    <submittedName>
        <fullName evidence="2">Response regulator</fullName>
    </submittedName>
</protein>
<dbReference type="AlphaFoldDB" id="A0A6I4HZK4"/>
<name>A0A6I4HZK4_9SPHI</name>
<organism evidence="2 3">
    <name type="scientific">Mucilaginibacter ginkgonis</name>
    <dbReference type="NCBI Taxonomy" id="2682091"/>
    <lineage>
        <taxon>Bacteria</taxon>
        <taxon>Pseudomonadati</taxon>
        <taxon>Bacteroidota</taxon>
        <taxon>Sphingobacteriia</taxon>
        <taxon>Sphingobacteriales</taxon>
        <taxon>Sphingobacteriaceae</taxon>
        <taxon>Mucilaginibacter</taxon>
    </lineage>
</organism>
<dbReference type="InterPro" id="IPR011006">
    <property type="entry name" value="CheY-like_superfamily"/>
</dbReference>
<proteinExistence type="predicted"/>
<evidence type="ECO:0000256" key="1">
    <source>
        <dbReference type="PROSITE-ProRule" id="PRU00169"/>
    </source>
</evidence>
<dbReference type="InterPro" id="IPR001789">
    <property type="entry name" value="Sig_transdc_resp-reg_receiver"/>
</dbReference>
<dbReference type="KEGG" id="mgik:GO620_000655"/>
<accession>A0A6I4HZK4</accession>
<gene>
    <name evidence="2" type="ORF">GO620_000655</name>
</gene>